<evidence type="ECO:0000313" key="2">
    <source>
        <dbReference type="Proteomes" id="UP000054928"/>
    </source>
</evidence>
<reference evidence="2" key="1">
    <citation type="submission" date="2014-09" db="EMBL/GenBank/DDBJ databases">
        <authorList>
            <person name="Sharma Rahul"/>
            <person name="Thines Marco"/>
        </authorList>
    </citation>
    <scope>NUCLEOTIDE SEQUENCE [LARGE SCALE GENOMIC DNA]</scope>
</reference>
<organism evidence="1 2">
    <name type="scientific">Plasmopara halstedii</name>
    <name type="common">Downy mildew of sunflower</name>
    <dbReference type="NCBI Taxonomy" id="4781"/>
    <lineage>
        <taxon>Eukaryota</taxon>
        <taxon>Sar</taxon>
        <taxon>Stramenopiles</taxon>
        <taxon>Oomycota</taxon>
        <taxon>Peronosporomycetes</taxon>
        <taxon>Peronosporales</taxon>
        <taxon>Peronosporaceae</taxon>
        <taxon>Plasmopara</taxon>
    </lineage>
</organism>
<proteinExistence type="predicted"/>
<accession>A0A0P1AVV8</accession>
<dbReference type="GeneID" id="36397982"/>
<dbReference type="RefSeq" id="XP_024582896.1">
    <property type="nucleotide sequence ID" value="XM_024717393.1"/>
</dbReference>
<dbReference type="EMBL" id="CCYD01002047">
    <property type="protein sequence ID" value="CEG46527.1"/>
    <property type="molecule type" value="Genomic_DNA"/>
</dbReference>
<protein>
    <submittedName>
        <fullName evidence="1">Uncharacterized protein</fullName>
    </submittedName>
</protein>
<keyword evidence="2" id="KW-1185">Reference proteome</keyword>
<dbReference type="AlphaFoldDB" id="A0A0P1AVV8"/>
<evidence type="ECO:0000313" key="1">
    <source>
        <dbReference type="EMBL" id="CEG46527.1"/>
    </source>
</evidence>
<sequence length="53" mass="6134">MIYPRLAANLSGEPRPGIPSPRLCTKCIHYWLSVFRNGISLRFAQRKTMFILL</sequence>
<dbReference type="Proteomes" id="UP000054928">
    <property type="component" value="Unassembled WGS sequence"/>
</dbReference>
<name>A0A0P1AVV8_PLAHL</name>